<gene>
    <name evidence="2" type="ORF">UX85_C0002G0053</name>
</gene>
<dbReference type="Proteomes" id="UP000033860">
    <property type="component" value="Unassembled WGS sequence"/>
</dbReference>
<keyword evidence="1" id="KW-0812">Transmembrane</keyword>
<dbReference type="EMBL" id="LCNT01000002">
    <property type="protein sequence ID" value="KKU61673.1"/>
    <property type="molecule type" value="Genomic_DNA"/>
</dbReference>
<name>A0A0G1U5V7_9BACT</name>
<keyword evidence="1" id="KW-0472">Membrane</keyword>
<evidence type="ECO:0000313" key="3">
    <source>
        <dbReference type="Proteomes" id="UP000033860"/>
    </source>
</evidence>
<evidence type="ECO:0000313" key="2">
    <source>
        <dbReference type="EMBL" id="KKU61673.1"/>
    </source>
</evidence>
<dbReference type="AlphaFoldDB" id="A0A0G1U5V7"/>
<keyword evidence="1" id="KW-1133">Transmembrane helix</keyword>
<protein>
    <submittedName>
        <fullName evidence="2">Uncharacterized protein</fullName>
    </submittedName>
</protein>
<evidence type="ECO:0000256" key="1">
    <source>
        <dbReference type="SAM" id="Phobius"/>
    </source>
</evidence>
<accession>A0A0G1U5V7</accession>
<reference evidence="2 3" key="1">
    <citation type="journal article" date="2015" name="Nature">
        <title>rRNA introns, odd ribosomes, and small enigmatic genomes across a large radiation of phyla.</title>
        <authorList>
            <person name="Brown C.T."/>
            <person name="Hug L.A."/>
            <person name="Thomas B.C."/>
            <person name="Sharon I."/>
            <person name="Castelle C.J."/>
            <person name="Singh A."/>
            <person name="Wilkins M.J."/>
            <person name="Williams K.H."/>
            <person name="Banfield J.F."/>
        </authorList>
    </citation>
    <scope>NUCLEOTIDE SEQUENCE [LARGE SCALE GENOMIC DNA]</scope>
</reference>
<organism evidence="2 3">
    <name type="scientific">Candidatus Beckwithbacteria bacterium GW2011_GWB1_47_15</name>
    <dbReference type="NCBI Taxonomy" id="1618371"/>
    <lineage>
        <taxon>Bacteria</taxon>
        <taxon>Candidatus Beckwithiibacteriota</taxon>
    </lineage>
</organism>
<sequence length="265" mass="28617">MNQKLKIIIPLILVLAAFGIFFFTRKPKDTGQDQIPQRKIEEINKLPVKDRPFVTLTPRADGREVTLTVDKVKNATTIEYELEYQAESLIQGVFGTIDLTKESQPVAKDLLFGSCSKGKCRYDEGVSGGSLTMRFEGAGEAYVLKSDFNLQLAGDREGEFTSKDAKATLNVGRSGLPLTTYVIVAGTMGLPAEVEGEVVAGPYAFLAPTAQKLSAAELAIKSKEDLTGARIMFWNGSSWVELDATIGEGTISAPATALGTFIVVK</sequence>
<proteinExistence type="predicted"/>
<comment type="caution">
    <text evidence="2">The sequence shown here is derived from an EMBL/GenBank/DDBJ whole genome shotgun (WGS) entry which is preliminary data.</text>
</comment>
<feature type="transmembrane region" description="Helical" evidence="1">
    <location>
        <begin position="7"/>
        <end position="24"/>
    </location>
</feature>